<evidence type="ECO:0000313" key="2">
    <source>
        <dbReference type="Proteomes" id="UP000672657"/>
    </source>
</evidence>
<sequence>MAGHPAASRMLSLTMNTNAGGPWAAGFRMDSRFITHAMLADISVSAKFRLEYLDGPVWRIRHEMRCVALRCIGSHAASPTRRGPGQLVLQQSTQEFFHD</sequence>
<accession>A0ABN7Q068</accession>
<evidence type="ECO:0008006" key="3">
    <source>
        <dbReference type="Google" id="ProtNLM"/>
    </source>
</evidence>
<evidence type="ECO:0000313" key="1">
    <source>
        <dbReference type="EMBL" id="CAG2144525.1"/>
    </source>
</evidence>
<name>A0ABN7Q068_9BURK</name>
<dbReference type="EMBL" id="CAJPVI010000013">
    <property type="protein sequence ID" value="CAG2144525.1"/>
    <property type="molecule type" value="Genomic_DNA"/>
</dbReference>
<keyword evidence="2" id="KW-1185">Reference proteome</keyword>
<proteinExistence type="predicted"/>
<comment type="caution">
    <text evidence="1">The sequence shown here is derived from an EMBL/GenBank/DDBJ whole genome shotgun (WGS) entry which is preliminary data.</text>
</comment>
<reference evidence="1 2" key="1">
    <citation type="submission" date="2021-03" db="EMBL/GenBank/DDBJ databases">
        <authorList>
            <person name="Peeters C."/>
        </authorList>
    </citation>
    <scope>NUCLEOTIDE SEQUENCE [LARGE SCALE GENOMIC DNA]</scope>
    <source>
        <strain evidence="1 2">LMG 26411</strain>
    </source>
</reference>
<organism evidence="1 2">
    <name type="scientific">Cupriavidus numazuensis</name>
    <dbReference type="NCBI Taxonomy" id="221992"/>
    <lineage>
        <taxon>Bacteria</taxon>
        <taxon>Pseudomonadati</taxon>
        <taxon>Pseudomonadota</taxon>
        <taxon>Betaproteobacteria</taxon>
        <taxon>Burkholderiales</taxon>
        <taxon>Burkholderiaceae</taxon>
        <taxon>Cupriavidus</taxon>
    </lineage>
</organism>
<dbReference type="Proteomes" id="UP000672657">
    <property type="component" value="Unassembled WGS sequence"/>
</dbReference>
<protein>
    <recommendedName>
        <fullName evidence="3">Thioesterase domain-containing protein</fullName>
    </recommendedName>
</protein>
<gene>
    <name evidence="1" type="ORF">LMG26411_02592</name>
</gene>